<reference evidence="8" key="1">
    <citation type="journal article" date="2023" name="BMC Genomics">
        <title>Chromosome-level genome assemblies of Cutaneotrichosporon spp. (Trichosporonales, Basidiomycota) reveal imbalanced evolution between nucleotide sequences and chromosome synteny.</title>
        <authorList>
            <person name="Kobayashi Y."/>
            <person name="Kayamori A."/>
            <person name="Aoki K."/>
            <person name="Shiwa Y."/>
            <person name="Matsutani M."/>
            <person name="Fujita N."/>
            <person name="Sugita T."/>
            <person name="Iwasaki W."/>
            <person name="Tanaka N."/>
            <person name="Takashima M."/>
        </authorList>
    </citation>
    <scope>NUCLEOTIDE SEQUENCE</scope>
    <source>
        <strain evidence="8">HIS016</strain>
    </source>
</reference>
<feature type="transmembrane region" description="Helical" evidence="6">
    <location>
        <begin position="411"/>
        <end position="432"/>
    </location>
</feature>
<dbReference type="InterPro" id="IPR011701">
    <property type="entry name" value="MFS"/>
</dbReference>
<evidence type="ECO:0000313" key="8">
    <source>
        <dbReference type="EMBL" id="GMK59845.1"/>
    </source>
</evidence>
<evidence type="ECO:0000313" key="9">
    <source>
        <dbReference type="Proteomes" id="UP001222932"/>
    </source>
</evidence>
<comment type="subcellular location">
    <subcellularLocation>
        <location evidence="1">Membrane</location>
        <topology evidence="1">Multi-pass membrane protein</topology>
    </subcellularLocation>
</comment>
<comment type="caution">
    <text evidence="8">The sequence shown here is derived from an EMBL/GenBank/DDBJ whole genome shotgun (WGS) entry which is preliminary data.</text>
</comment>
<dbReference type="PANTHER" id="PTHR43791:SF85">
    <property type="entry name" value="TRANSPORTER, PUTATIVE (AFU_ORTHOLOGUE AFUA_6G00710)-RELATED"/>
    <property type="match status" value="1"/>
</dbReference>
<feature type="transmembrane region" description="Helical" evidence="6">
    <location>
        <begin position="377"/>
        <end position="399"/>
    </location>
</feature>
<sequence length="502" mass="54936">MFLTPPQSQMTIDEKKSYTEDIVEAERSSSKGAEVRQVLPEPDKVAFRKAMFKLDCAFLPAVTLIYFLSFLDRANIGNAKAAGLMQDLNLTNHQYSIALTVTYVPYIVAELPLTLLIRKVGPHILMPALMFAWGVVTTFQGFVHNYAGLLACRFFLGAAEGAILPCCITYLSSFYTRTRLGKRMALFFSATSLAGAFSGLLAAALVNMDGLGGKRGWAWIFIIEGLLTVVYAIVCFWLLPRDPASVGYLSPAEKEALLQALDIDRPPAEVDEKLTARSVTSILSAPQAWLVCGALFCSGAALFSMAYFSPSIVQSLGHKGIMTQLYSVPPYVCSTALSLAVCYYSDKYHLRGPFIIFSAALSLIGYALYLGSKNPRVRYASLFFQVMGAYVSAPLTSTWMPNNLAPFYRRVTGIVSGFILTNCGGILSTWLFPTTEAPDYKRGTSILLALCVAMGAFAAANMIYLAWQNRRREALGGFDKAGVELDDQAVLGDKSVHFKFIL</sequence>
<evidence type="ECO:0000256" key="4">
    <source>
        <dbReference type="ARBA" id="ARBA00022989"/>
    </source>
</evidence>
<keyword evidence="9" id="KW-1185">Reference proteome</keyword>
<keyword evidence="5 6" id="KW-0472">Membrane</keyword>
<dbReference type="Pfam" id="PF07690">
    <property type="entry name" value="MFS_1"/>
    <property type="match status" value="1"/>
</dbReference>
<evidence type="ECO:0000256" key="2">
    <source>
        <dbReference type="ARBA" id="ARBA00022448"/>
    </source>
</evidence>
<dbReference type="GO" id="GO:0022857">
    <property type="term" value="F:transmembrane transporter activity"/>
    <property type="evidence" value="ECO:0007669"/>
    <property type="project" value="InterPro"/>
</dbReference>
<keyword evidence="3 6" id="KW-0812">Transmembrane</keyword>
<proteinExistence type="predicted"/>
<protein>
    <recommendedName>
        <fullName evidence="7">Major facilitator superfamily (MFS) profile domain-containing protein</fullName>
    </recommendedName>
</protein>
<gene>
    <name evidence="8" type="ORF">CspeluHIS016_0900620</name>
</gene>
<keyword evidence="2" id="KW-0813">Transport</keyword>
<name>A0AAD3U0C0_9TREE</name>
<accession>A0AAD3U0C0</accession>
<evidence type="ECO:0000256" key="6">
    <source>
        <dbReference type="SAM" id="Phobius"/>
    </source>
</evidence>
<dbReference type="PROSITE" id="PS50850">
    <property type="entry name" value="MFS"/>
    <property type="match status" value="1"/>
</dbReference>
<evidence type="ECO:0000256" key="1">
    <source>
        <dbReference type="ARBA" id="ARBA00004141"/>
    </source>
</evidence>
<feature type="transmembrane region" description="Helical" evidence="6">
    <location>
        <begin position="328"/>
        <end position="345"/>
    </location>
</feature>
<dbReference type="GO" id="GO:0016020">
    <property type="term" value="C:membrane"/>
    <property type="evidence" value="ECO:0007669"/>
    <property type="project" value="UniProtKB-SubCell"/>
</dbReference>
<keyword evidence="4 6" id="KW-1133">Transmembrane helix</keyword>
<dbReference type="FunFam" id="1.20.1250.20:FF:000013">
    <property type="entry name" value="MFS general substrate transporter"/>
    <property type="match status" value="1"/>
</dbReference>
<feature type="domain" description="Major facilitator superfamily (MFS) profile" evidence="7">
    <location>
        <begin position="58"/>
        <end position="470"/>
    </location>
</feature>
<feature type="transmembrane region" description="Helical" evidence="6">
    <location>
        <begin position="288"/>
        <end position="308"/>
    </location>
</feature>
<reference evidence="8" key="2">
    <citation type="submission" date="2023-06" db="EMBL/GenBank/DDBJ databases">
        <authorList>
            <person name="Kobayashi Y."/>
            <person name="Kayamori A."/>
            <person name="Aoki K."/>
            <person name="Shiwa Y."/>
            <person name="Fujita N."/>
            <person name="Sugita T."/>
            <person name="Iwasaki W."/>
            <person name="Tanaka N."/>
            <person name="Takashima M."/>
        </authorList>
    </citation>
    <scope>NUCLEOTIDE SEQUENCE</scope>
    <source>
        <strain evidence="8">HIS016</strain>
    </source>
</reference>
<feature type="transmembrane region" description="Helical" evidence="6">
    <location>
        <begin position="352"/>
        <end position="371"/>
    </location>
</feature>
<feature type="transmembrane region" description="Helical" evidence="6">
    <location>
        <begin position="124"/>
        <end position="142"/>
    </location>
</feature>
<organism evidence="8 9">
    <name type="scientific">Cutaneotrichosporon spelunceum</name>
    <dbReference type="NCBI Taxonomy" id="1672016"/>
    <lineage>
        <taxon>Eukaryota</taxon>
        <taxon>Fungi</taxon>
        <taxon>Dikarya</taxon>
        <taxon>Basidiomycota</taxon>
        <taxon>Agaricomycotina</taxon>
        <taxon>Tremellomycetes</taxon>
        <taxon>Trichosporonales</taxon>
        <taxon>Trichosporonaceae</taxon>
        <taxon>Cutaneotrichosporon</taxon>
    </lineage>
</organism>
<feature type="transmembrane region" description="Helical" evidence="6">
    <location>
        <begin position="444"/>
        <end position="467"/>
    </location>
</feature>
<dbReference type="InterPro" id="IPR020846">
    <property type="entry name" value="MFS_dom"/>
</dbReference>
<dbReference type="AlphaFoldDB" id="A0AAD3U0C0"/>
<dbReference type="InterPro" id="IPR036259">
    <property type="entry name" value="MFS_trans_sf"/>
</dbReference>
<dbReference type="Gene3D" id="1.20.1250.20">
    <property type="entry name" value="MFS general substrate transporter like domains"/>
    <property type="match status" value="2"/>
</dbReference>
<feature type="transmembrane region" description="Helical" evidence="6">
    <location>
        <begin position="95"/>
        <end position="117"/>
    </location>
</feature>
<dbReference type="SUPFAM" id="SSF103473">
    <property type="entry name" value="MFS general substrate transporter"/>
    <property type="match status" value="1"/>
</dbReference>
<evidence type="ECO:0000256" key="3">
    <source>
        <dbReference type="ARBA" id="ARBA00022692"/>
    </source>
</evidence>
<evidence type="ECO:0000259" key="7">
    <source>
        <dbReference type="PROSITE" id="PS50850"/>
    </source>
</evidence>
<feature type="transmembrane region" description="Helical" evidence="6">
    <location>
        <begin position="154"/>
        <end position="172"/>
    </location>
</feature>
<dbReference type="FunFam" id="1.20.1250.20:FF:000034">
    <property type="entry name" value="MFS general substrate transporter"/>
    <property type="match status" value="1"/>
</dbReference>
<feature type="transmembrane region" description="Helical" evidence="6">
    <location>
        <begin position="184"/>
        <end position="205"/>
    </location>
</feature>
<dbReference type="Proteomes" id="UP001222932">
    <property type="component" value="Unassembled WGS sequence"/>
</dbReference>
<dbReference type="PANTHER" id="PTHR43791">
    <property type="entry name" value="PERMEASE-RELATED"/>
    <property type="match status" value="1"/>
</dbReference>
<feature type="transmembrane region" description="Helical" evidence="6">
    <location>
        <begin position="217"/>
        <end position="239"/>
    </location>
</feature>
<dbReference type="EMBL" id="BTCM01000009">
    <property type="protein sequence ID" value="GMK59845.1"/>
    <property type="molecule type" value="Genomic_DNA"/>
</dbReference>
<feature type="transmembrane region" description="Helical" evidence="6">
    <location>
        <begin position="52"/>
        <end position="71"/>
    </location>
</feature>
<evidence type="ECO:0000256" key="5">
    <source>
        <dbReference type="ARBA" id="ARBA00023136"/>
    </source>
</evidence>